<keyword evidence="4" id="KW-1185">Reference proteome</keyword>
<comment type="caution">
    <text evidence="2">The sequence shown here is derived from an EMBL/GenBank/DDBJ whole genome shotgun (WGS) entry which is preliminary data.</text>
</comment>
<protein>
    <submittedName>
        <fullName evidence="2">Uncharacterized protein</fullName>
    </submittedName>
</protein>
<evidence type="ECO:0000313" key="4">
    <source>
        <dbReference type="Proteomes" id="UP001219568"/>
    </source>
</evidence>
<feature type="compositionally biased region" description="Basic residues" evidence="1">
    <location>
        <begin position="66"/>
        <end position="83"/>
    </location>
</feature>
<proteinExistence type="predicted"/>
<feature type="region of interest" description="Disordered" evidence="1">
    <location>
        <begin position="37"/>
        <end position="90"/>
    </location>
</feature>
<reference evidence="2" key="2">
    <citation type="submission" date="2023-01" db="EMBL/GenBank/DDBJ databases">
        <authorList>
            <person name="Petersen C."/>
        </authorList>
    </citation>
    <scope>NUCLEOTIDE SEQUENCE</scope>
    <source>
        <strain evidence="2">IBT 15450</strain>
    </source>
</reference>
<evidence type="ECO:0000256" key="1">
    <source>
        <dbReference type="SAM" id="MobiDB-lite"/>
    </source>
</evidence>
<reference evidence="2" key="1">
    <citation type="journal article" date="2023" name="IMA Fungus">
        <title>Comparative genomic study of the Penicillium genus elucidates a diverse pangenome and 15 lateral gene transfer events.</title>
        <authorList>
            <person name="Petersen C."/>
            <person name="Sorensen T."/>
            <person name="Nielsen M.R."/>
            <person name="Sondergaard T.E."/>
            <person name="Sorensen J.L."/>
            <person name="Fitzpatrick D.A."/>
            <person name="Frisvad J.C."/>
            <person name="Nielsen K.L."/>
        </authorList>
    </citation>
    <scope>NUCLEOTIDE SEQUENCE</scope>
    <source>
        <strain evidence="2">IBT 15450</strain>
    </source>
</reference>
<evidence type="ECO:0000313" key="3">
    <source>
        <dbReference type="EMBL" id="KAJ6038176.1"/>
    </source>
</evidence>
<feature type="region of interest" description="Disordered" evidence="1">
    <location>
        <begin position="1"/>
        <end position="23"/>
    </location>
</feature>
<gene>
    <name evidence="2" type="ORF">N7460_007843</name>
    <name evidence="3" type="ORF">N7460_007947</name>
</gene>
<evidence type="ECO:0000313" key="2">
    <source>
        <dbReference type="EMBL" id="KAJ6038072.1"/>
    </source>
</evidence>
<dbReference type="Proteomes" id="UP001219568">
    <property type="component" value="Unassembled WGS sequence"/>
</dbReference>
<dbReference type="EMBL" id="JAQJZL010000009">
    <property type="protein sequence ID" value="KAJ6038176.1"/>
    <property type="molecule type" value="Genomic_DNA"/>
</dbReference>
<name>A0AAD6N802_PENCN</name>
<sequence>MTADSTPNVELHTPNDVLENPISPSYAVGTEIIAVPEPIPESRSMKEGFTAKPDRDNSSADIPTMRPRRGRCKRKRGRGRRNRSQQLREDKERLIAQHTLDEIKIQHLKREIKARWLQHAEFLARRLHSRARSI</sequence>
<dbReference type="AlphaFoldDB" id="A0AAD6N802"/>
<accession>A0AAD6N802</accession>
<dbReference type="EMBL" id="JAQJZL010000009">
    <property type="protein sequence ID" value="KAJ6038072.1"/>
    <property type="molecule type" value="Genomic_DNA"/>
</dbReference>
<organism evidence="2 4">
    <name type="scientific">Penicillium canescens</name>
    <dbReference type="NCBI Taxonomy" id="5083"/>
    <lineage>
        <taxon>Eukaryota</taxon>
        <taxon>Fungi</taxon>
        <taxon>Dikarya</taxon>
        <taxon>Ascomycota</taxon>
        <taxon>Pezizomycotina</taxon>
        <taxon>Eurotiomycetes</taxon>
        <taxon>Eurotiomycetidae</taxon>
        <taxon>Eurotiales</taxon>
        <taxon>Aspergillaceae</taxon>
        <taxon>Penicillium</taxon>
    </lineage>
</organism>